<dbReference type="Proteomes" id="UP000469927">
    <property type="component" value="Unassembled WGS sequence"/>
</dbReference>
<dbReference type="EMBL" id="WAGD01000036">
    <property type="protein sequence ID" value="KAB0877433.1"/>
    <property type="molecule type" value="Genomic_DNA"/>
</dbReference>
<evidence type="ECO:0000313" key="1">
    <source>
        <dbReference type="EMBL" id="KAB0877433.1"/>
    </source>
</evidence>
<comment type="caution">
    <text evidence="1">The sequence shown here is derived from an EMBL/GenBank/DDBJ whole genome shotgun (WGS) entry which is preliminary data.</text>
</comment>
<proteinExistence type="predicted"/>
<name>A0ABQ6TYK0_9ENTR</name>
<protein>
    <submittedName>
        <fullName evidence="1">Peptidase</fullName>
    </submittedName>
</protein>
<dbReference type="PROSITE" id="PS51365">
    <property type="entry name" value="RENAL_DIPEPTIDASE_2"/>
    <property type="match status" value="1"/>
</dbReference>
<evidence type="ECO:0000313" key="2">
    <source>
        <dbReference type="Proteomes" id="UP000469927"/>
    </source>
</evidence>
<sequence>MHAPCSAFPPVFDGHNDLLLRLWLRAESEPVSAVFTGLEGGHLDYPRMRQGGFAGGLFAVFVPPAEYVAQMRNLPLADVETMHDPLAITQAQIVLFHQMAQASGGKMRVCLTVADIEQCITDGVVALVLHIEGAQAINAQLEPLEALIAQGVRSIGPFWNLPNAFG</sequence>
<feature type="non-terminal residue" evidence="1">
    <location>
        <position position="166"/>
    </location>
</feature>
<dbReference type="RefSeq" id="WP_191964961.1">
    <property type="nucleotide sequence ID" value="NZ_WAGD01000036.1"/>
</dbReference>
<dbReference type="PANTHER" id="PTHR10443:SF12">
    <property type="entry name" value="DIPEPTIDASE"/>
    <property type="match status" value="1"/>
</dbReference>
<dbReference type="InterPro" id="IPR008257">
    <property type="entry name" value="Pept_M19"/>
</dbReference>
<dbReference type="Pfam" id="PF01244">
    <property type="entry name" value="Peptidase_M19"/>
    <property type="match status" value="1"/>
</dbReference>
<dbReference type="SUPFAM" id="SSF51556">
    <property type="entry name" value="Metallo-dependent hydrolases"/>
    <property type="match status" value="1"/>
</dbReference>
<dbReference type="PANTHER" id="PTHR10443">
    <property type="entry name" value="MICROSOMAL DIPEPTIDASE"/>
    <property type="match status" value="1"/>
</dbReference>
<gene>
    <name evidence="1" type="ORF">FZI19_12430</name>
</gene>
<dbReference type="InterPro" id="IPR032466">
    <property type="entry name" value="Metal_Hydrolase"/>
</dbReference>
<dbReference type="Gene3D" id="3.20.20.140">
    <property type="entry name" value="Metal-dependent hydrolases"/>
    <property type="match status" value="1"/>
</dbReference>
<organism evidence="1 2">
    <name type="scientific">Cronobacter muytjensii</name>
    <dbReference type="NCBI Taxonomy" id="413501"/>
    <lineage>
        <taxon>Bacteria</taxon>
        <taxon>Pseudomonadati</taxon>
        <taxon>Pseudomonadota</taxon>
        <taxon>Gammaproteobacteria</taxon>
        <taxon>Enterobacterales</taxon>
        <taxon>Enterobacteriaceae</taxon>
        <taxon>Cronobacter</taxon>
    </lineage>
</organism>
<accession>A0ABQ6TYK0</accession>
<keyword evidence="2" id="KW-1185">Reference proteome</keyword>
<reference evidence="1 2" key="1">
    <citation type="submission" date="2019-08" db="EMBL/GenBank/DDBJ databases">
        <title>Prevalence, distribution, and phylogeny of type two toxin-antitoxin genes possessed by Cronobacter species where C. sakazakii homologs follow sequence type lineages.</title>
        <authorList>
            <person name="Finkelstein S."/>
            <person name="Negrete F."/>
            <person name="Jang H."/>
            <person name="Gopinath G.R."/>
            <person name="Tall B.D."/>
        </authorList>
    </citation>
    <scope>NUCLEOTIDE SEQUENCE [LARGE SCALE GENOMIC DNA]</scope>
    <source>
        <strain evidence="1 2">MOD1_GK1257</strain>
    </source>
</reference>